<reference evidence="1 2" key="1">
    <citation type="journal article" date="2020" name="Front. Microbiol.">
        <title>Toward Biorecycling: Isolation of a Soil Bacterium That Grows on a Polyurethane Oligomer and Monomer.</title>
        <authorList>
            <person name="Espinosa M.J.C."/>
            <person name="Blanco A.C."/>
            <person name="Schmidgall T."/>
            <person name="Atanasoff-Kardjalieff A.K."/>
            <person name="Kappelmeyer U."/>
            <person name="Tischler D."/>
            <person name="Pieper D.H."/>
            <person name="Heipieper H.J."/>
            <person name="Eberlein C."/>
        </authorList>
    </citation>
    <scope>NUCLEOTIDE SEQUENCE [LARGE SCALE GENOMIC DNA]</scope>
    <source>
        <strain evidence="1 2">TDA1</strain>
    </source>
</reference>
<dbReference type="Proteomes" id="UP001214301">
    <property type="component" value="Chromosome"/>
</dbReference>
<evidence type="ECO:0000313" key="2">
    <source>
        <dbReference type="Proteomes" id="UP001214301"/>
    </source>
</evidence>
<dbReference type="EMBL" id="CP116669">
    <property type="protein sequence ID" value="WCH99613.1"/>
    <property type="molecule type" value="Genomic_DNA"/>
</dbReference>
<gene>
    <name evidence="1" type="ORF">PMC74_23125</name>
</gene>
<accession>A0ABY7R792</accession>
<sequence length="60" mass="6569">MTEHGIAKADTYHDLAAKHVSASRIIALFIPYKLQIRVVCLILVCSATFASQNPTPPMKS</sequence>
<name>A0ABY7R792_9PSED</name>
<organism evidence="1 2">
    <name type="scientific">Pseudomonas capeferrum</name>
    <dbReference type="NCBI Taxonomy" id="1495066"/>
    <lineage>
        <taxon>Bacteria</taxon>
        <taxon>Pseudomonadati</taxon>
        <taxon>Pseudomonadota</taxon>
        <taxon>Gammaproteobacteria</taxon>
        <taxon>Pseudomonadales</taxon>
        <taxon>Pseudomonadaceae</taxon>
        <taxon>Pseudomonas</taxon>
    </lineage>
</organism>
<proteinExistence type="predicted"/>
<dbReference type="RefSeq" id="WP_162525129.1">
    <property type="nucleotide sequence ID" value="NZ_CP116669.1"/>
</dbReference>
<keyword evidence="2" id="KW-1185">Reference proteome</keyword>
<protein>
    <submittedName>
        <fullName evidence="1">Uncharacterized protein</fullName>
    </submittedName>
</protein>
<evidence type="ECO:0000313" key="1">
    <source>
        <dbReference type="EMBL" id="WCH99613.1"/>
    </source>
</evidence>